<feature type="domain" description="UspA" evidence="12">
    <location>
        <begin position="530"/>
        <end position="598"/>
    </location>
</feature>
<dbReference type="Pfam" id="PF00582">
    <property type="entry name" value="Usp"/>
    <property type="match status" value="2"/>
</dbReference>
<evidence type="ECO:0000259" key="12">
    <source>
        <dbReference type="Pfam" id="PF00582"/>
    </source>
</evidence>
<evidence type="ECO:0000256" key="8">
    <source>
        <dbReference type="ARBA" id="ARBA00023065"/>
    </source>
</evidence>
<dbReference type="InterPro" id="IPR006015">
    <property type="entry name" value="Universal_stress_UspA"/>
</dbReference>
<feature type="transmembrane region" description="Helical" evidence="11">
    <location>
        <begin position="164"/>
        <end position="187"/>
    </location>
</feature>
<keyword evidence="4" id="KW-0050">Antiport</keyword>
<proteinExistence type="inferred from homology"/>
<dbReference type="Proteomes" id="UP001139031">
    <property type="component" value="Unassembled WGS sequence"/>
</dbReference>
<feature type="transmembrane region" description="Helical" evidence="11">
    <location>
        <begin position="351"/>
        <end position="374"/>
    </location>
</feature>
<evidence type="ECO:0000256" key="7">
    <source>
        <dbReference type="ARBA" id="ARBA00023053"/>
    </source>
</evidence>
<evidence type="ECO:0000259" key="13">
    <source>
        <dbReference type="Pfam" id="PF00999"/>
    </source>
</evidence>
<keyword evidence="7" id="KW-0915">Sodium</keyword>
<evidence type="ECO:0000256" key="4">
    <source>
        <dbReference type="ARBA" id="ARBA00022449"/>
    </source>
</evidence>
<evidence type="ECO:0000256" key="11">
    <source>
        <dbReference type="SAM" id="Phobius"/>
    </source>
</evidence>
<keyword evidence="15" id="KW-1185">Reference proteome</keyword>
<dbReference type="InterPro" id="IPR006153">
    <property type="entry name" value="Cation/H_exchanger_TM"/>
</dbReference>
<dbReference type="EMBL" id="JAIRAU010000001">
    <property type="protein sequence ID" value="MBZ5708037.1"/>
    <property type="molecule type" value="Genomic_DNA"/>
</dbReference>
<comment type="subcellular location">
    <subcellularLocation>
        <location evidence="1">Membrane</location>
        <topology evidence="1">Multi-pass membrane protein</topology>
    </subcellularLocation>
</comment>
<dbReference type="SUPFAM" id="SSF52402">
    <property type="entry name" value="Adenine nucleotide alpha hydrolases-like"/>
    <property type="match status" value="2"/>
</dbReference>
<dbReference type="PANTHER" id="PTHR43562:SF3">
    <property type="entry name" value="SODIUM ION_PROTON EXCHANGER (EUROFUNG)"/>
    <property type="match status" value="1"/>
</dbReference>
<dbReference type="PANTHER" id="PTHR43562">
    <property type="entry name" value="NAPA-TYPE SODIUM/HYDROGEN ANTIPORTER"/>
    <property type="match status" value="1"/>
</dbReference>
<evidence type="ECO:0000256" key="6">
    <source>
        <dbReference type="ARBA" id="ARBA00022989"/>
    </source>
</evidence>
<dbReference type="PRINTS" id="PR01438">
    <property type="entry name" value="UNVRSLSTRESS"/>
</dbReference>
<feature type="transmembrane region" description="Helical" evidence="11">
    <location>
        <begin position="394"/>
        <end position="427"/>
    </location>
</feature>
<name>A0ABS7TIK2_9BACT</name>
<keyword evidence="5 11" id="KW-0812">Transmembrane</keyword>
<evidence type="ECO:0000256" key="5">
    <source>
        <dbReference type="ARBA" id="ARBA00022692"/>
    </source>
</evidence>
<keyword evidence="9 11" id="KW-0472">Membrane</keyword>
<reference evidence="14" key="1">
    <citation type="submission" date="2021-08" db="EMBL/GenBank/DDBJ databases">
        <authorList>
            <person name="Stevens D.C."/>
        </authorList>
    </citation>
    <scope>NUCLEOTIDE SEQUENCE</scope>
    <source>
        <strain evidence="14">DSM 53165</strain>
    </source>
</reference>
<dbReference type="RefSeq" id="WP_224189795.1">
    <property type="nucleotide sequence ID" value="NZ_JAIRAU010000001.1"/>
</dbReference>
<feature type="transmembrane region" description="Helical" evidence="11">
    <location>
        <begin position="32"/>
        <end position="50"/>
    </location>
</feature>
<dbReference type="Gene3D" id="3.40.50.620">
    <property type="entry name" value="HUPs"/>
    <property type="match status" value="1"/>
</dbReference>
<comment type="caution">
    <text evidence="14">The sequence shown here is derived from an EMBL/GenBank/DDBJ whole genome shotgun (WGS) entry which is preliminary data.</text>
</comment>
<dbReference type="Pfam" id="PF00999">
    <property type="entry name" value="Na_H_Exchanger"/>
    <property type="match status" value="1"/>
</dbReference>
<feature type="domain" description="UspA" evidence="12">
    <location>
        <begin position="628"/>
        <end position="756"/>
    </location>
</feature>
<evidence type="ECO:0000256" key="2">
    <source>
        <dbReference type="ARBA" id="ARBA00008791"/>
    </source>
</evidence>
<evidence type="ECO:0000256" key="10">
    <source>
        <dbReference type="ARBA" id="ARBA00023201"/>
    </source>
</evidence>
<sequence length="760" mass="80601">MFLGSPTEHLTEPALELSRTGPTILQALDHHAVVILLLQLAVLLAAARLIGELMRKVKQPAVIGELAAGVLLGPSVLGVLAPEVQQYIFPPVQHQADLLSVVSWLGVLFLIVVTGLETDIGLIKRRGKTALLISSCGISIPLLAGGAFGWYLPDAYLPHPEKRLVFSLFMSVAMAICAVPVIAKVLIDLKLIRRDIGQLILASAMIDDTVGWILLSVVAGLATAGSVDLLSVGEAVGGALLFLGVMLTIGVPIVGRIVSGVDKRIGGASAQLSLVIALALGCAALTHMMGIEAVLGAFAVGILVGQAPRFRREVGHNLELTSDAFLAPIFFASAGVKVDLWSVATPEVATIGLAALGLACACKITGVYAGAWMAGLHHWERLAMGFGMNARGGMGLVVATVGLGLGILTIELYSIIVVVAIITSLMAPPMLRWALSRVKIGESEATRLEAEAMAASSFIRQIRRVLLVSRHAHSVDLPAQIIGYLSHEQPIEVTAAYARPQAVHNPWWKFWSARGRRYGAVGARALARMARPLRLLKGSRPELKLISDPDPAEQVLVEAQRDYELLVLGETHRGTEALFGPMADRIIHKAPCPTLIVREPSVAGGDDAERGAKLQATLPALYRVWSPKKILVPTVGTEYSKNAVELAAVLAASTRAEVTIVHISRTGSNDVDTARPHEIGAQIVAREAERAKKFGASVETVVLEGARPEEDIVRLAAQGSFDLIVLGSSLRAVAARAFFGHRVENVLKNAPCPVVLLSAG</sequence>
<dbReference type="InterPro" id="IPR038770">
    <property type="entry name" value="Na+/solute_symporter_sf"/>
</dbReference>
<keyword evidence="3" id="KW-0813">Transport</keyword>
<comment type="similarity">
    <text evidence="2">Belongs to the universal stress protein A family.</text>
</comment>
<feature type="transmembrane region" description="Helical" evidence="11">
    <location>
        <begin position="274"/>
        <end position="304"/>
    </location>
</feature>
<organism evidence="14 15">
    <name type="scientific">Nannocystis pusilla</name>
    <dbReference type="NCBI Taxonomy" id="889268"/>
    <lineage>
        <taxon>Bacteria</taxon>
        <taxon>Pseudomonadati</taxon>
        <taxon>Myxococcota</taxon>
        <taxon>Polyangia</taxon>
        <taxon>Nannocystales</taxon>
        <taxon>Nannocystaceae</taxon>
        <taxon>Nannocystis</taxon>
    </lineage>
</organism>
<evidence type="ECO:0000256" key="1">
    <source>
        <dbReference type="ARBA" id="ARBA00004141"/>
    </source>
</evidence>
<dbReference type="InterPro" id="IPR014729">
    <property type="entry name" value="Rossmann-like_a/b/a_fold"/>
</dbReference>
<accession>A0ABS7TIK2</accession>
<feature type="transmembrane region" description="Helical" evidence="11">
    <location>
        <begin position="130"/>
        <end position="152"/>
    </location>
</feature>
<keyword evidence="8" id="KW-0406">Ion transport</keyword>
<evidence type="ECO:0000256" key="9">
    <source>
        <dbReference type="ARBA" id="ARBA00023136"/>
    </source>
</evidence>
<feature type="domain" description="Cation/H+ exchanger transmembrane" evidence="13">
    <location>
        <begin position="49"/>
        <end position="435"/>
    </location>
</feature>
<feature type="transmembrane region" description="Helical" evidence="11">
    <location>
        <begin position="101"/>
        <end position="123"/>
    </location>
</feature>
<feature type="transmembrane region" description="Helical" evidence="11">
    <location>
        <begin position="199"/>
        <end position="223"/>
    </location>
</feature>
<protein>
    <submittedName>
        <fullName evidence="14">Cation:proton antiporter</fullName>
    </submittedName>
</protein>
<dbReference type="InterPro" id="IPR006016">
    <property type="entry name" value="UspA"/>
</dbReference>
<keyword evidence="6 11" id="KW-1133">Transmembrane helix</keyword>
<evidence type="ECO:0000256" key="3">
    <source>
        <dbReference type="ARBA" id="ARBA00022448"/>
    </source>
</evidence>
<dbReference type="Gene3D" id="1.20.1530.20">
    <property type="match status" value="1"/>
</dbReference>
<dbReference type="Gene3D" id="3.40.50.12370">
    <property type="match status" value="1"/>
</dbReference>
<feature type="transmembrane region" description="Helical" evidence="11">
    <location>
        <begin position="235"/>
        <end position="254"/>
    </location>
</feature>
<evidence type="ECO:0000313" key="15">
    <source>
        <dbReference type="Proteomes" id="UP001139031"/>
    </source>
</evidence>
<feature type="transmembrane region" description="Helical" evidence="11">
    <location>
        <begin position="62"/>
        <end position="81"/>
    </location>
</feature>
<evidence type="ECO:0000313" key="14">
    <source>
        <dbReference type="EMBL" id="MBZ5708037.1"/>
    </source>
</evidence>
<dbReference type="CDD" id="cd00293">
    <property type="entry name" value="USP-like"/>
    <property type="match status" value="1"/>
</dbReference>
<keyword evidence="10" id="KW-0739">Sodium transport</keyword>
<gene>
    <name evidence="14" type="ORF">K7C98_02130</name>
</gene>